<evidence type="ECO:0000313" key="3">
    <source>
        <dbReference type="EMBL" id="WIA15378.1"/>
    </source>
</evidence>
<reference evidence="3 4" key="1">
    <citation type="submission" date="2023-05" db="EMBL/GenBank/DDBJ databases">
        <title>A 100% complete, gapless, phased diploid assembly of the Scenedesmus obliquus UTEX 3031 genome.</title>
        <authorList>
            <person name="Biondi T.C."/>
            <person name="Hanschen E.R."/>
            <person name="Kwon T."/>
            <person name="Eng W."/>
            <person name="Kruse C.P.S."/>
            <person name="Koehler S.I."/>
            <person name="Kunde Y."/>
            <person name="Gleasner C.D."/>
            <person name="You Mak K.T."/>
            <person name="Polle J."/>
            <person name="Hovde B.T."/>
            <person name="Starkenburg S.R."/>
        </authorList>
    </citation>
    <scope>NUCLEOTIDE SEQUENCE [LARGE SCALE GENOMIC DNA]</scope>
    <source>
        <strain evidence="3 4">DOE0152z</strain>
    </source>
</reference>
<name>A0ABY8U6T9_TETOB</name>
<evidence type="ECO:0008006" key="5">
    <source>
        <dbReference type="Google" id="ProtNLM"/>
    </source>
</evidence>
<accession>A0ABY8U6T9</accession>
<keyword evidence="2" id="KW-0472">Membrane</keyword>
<feature type="region of interest" description="Disordered" evidence="1">
    <location>
        <begin position="115"/>
        <end position="156"/>
    </location>
</feature>
<evidence type="ECO:0000313" key="4">
    <source>
        <dbReference type="Proteomes" id="UP001244341"/>
    </source>
</evidence>
<gene>
    <name evidence="3" type="ORF">OEZ85_002040</name>
</gene>
<feature type="compositionally biased region" description="Polar residues" evidence="1">
    <location>
        <begin position="129"/>
        <end position="156"/>
    </location>
</feature>
<evidence type="ECO:0000256" key="1">
    <source>
        <dbReference type="SAM" id="MobiDB-lite"/>
    </source>
</evidence>
<sequence>MNFPDITVWDTNSSPHKIILGTLVWTLVTLSLQLWALVILVLDELPVKLSGDEEVLWRMFYRRCGMTRKEFQHVLKLGTWQQFKSGELVEQRDKDEPRLYVVFKGCLHLAPREVGDSPAPDALPRKGGSSATNAQQHTATASGTSKDANSPTSPYNQQPVIAIPSGTLANLYLFNLFGICIGFEKDADDKPLLLAATDVTLFSWDVTALLKISSGEVSIALPAYFRSLALYLVSFEFCRLHLGEAPYSSSGAAEPDAAAWLRGEVQSSDFTTPLGPEEVPKAKFWGAVWALLRSFNLTIPRGLRHVPVPKTGAMARSRVLLAAHMRRLNQQLPAALAQDKAVVAAEGLGLWGASRLPTKLQSSLSDVDLSQQDAV</sequence>
<organism evidence="3 4">
    <name type="scientific">Tetradesmus obliquus</name>
    <name type="common">Green alga</name>
    <name type="synonym">Acutodesmus obliquus</name>
    <dbReference type="NCBI Taxonomy" id="3088"/>
    <lineage>
        <taxon>Eukaryota</taxon>
        <taxon>Viridiplantae</taxon>
        <taxon>Chlorophyta</taxon>
        <taxon>core chlorophytes</taxon>
        <taxon>Chlorophyceae</taxon>
        <taxon>CS clade</taxon>
        <taxon>Sphaeropleales</taxon>
        <taxon>Scenedesmaceae</taxon>
        <taxon>Tetradesmus</taxon>
    </lineage>
</organism>
<keyword evidence="4" id="KW-1185">Reference proteome</keyword>
<protein>
    <recommendedName>
        <fullName evidence="5">Cyclic nucleotide-binding domain-containing protein</fullName>
    </recommendedName>
</protein>
<keyword evidence="2" id="KW-0812">Transmembrane</keyword>
<feature type="transmembrane region" description="Helical" evidence="2">
    <location>
        <begin position="18"/>
        <end position="42"/>
    </location>
</feature>
<evidence type="ECO:0000256" key="2">
    <source>
        <dbReference type="SAM" id="Phobius"/>
    </source>
</evidence>
<keyword evidence="2" id="KW-1133">Transmembrane helix</keyword>
<dbReference type="Proteomes" id="UP001244341">
    <property type="component" value="Chromosome 6b"/>
</dbReference>
<dbReference type="EMBL" id="CP126213">
    <property type="protein sequence ID" value="WIA15378.1"/>
    <property type="molecule type" value="Genomic_DNA"/>
</dbReference>
<proteinExistence type="predicted"/>